<comment type="caution">
    <text evidence="2">The sequence shown here is derived from an EMBL/GenBank/DDBJ whole genome shotgun (WGS) entry which is preliminary data.</text>
</comment>
<evidence type="ECO:0000313" key="3">
    <source>
        <dbReference type="Proteomes" id="UP000265703"/>
    </source>
</evidence>
<organism evidence="2 3">
    <name type="scientific">Glomus cerebriforme</name>
    <dbReference type="NCBI Taxonomy" id="658196"/>
    <lineage>
        <taxon>Eukaryota</taxon>
        <taxon>Fungi</taxon>
        <taxon>Fungi incertae sedis</taxon>
        <taxon>Mucoromycota</taxon>
        <taxon>Glomeromycotina</taxon>
        <taxon>Glomeromycetes</taxon>
        <taxon>Glomerales</taxon>
        <taxon>Glomeraceae</taxon>
        <taxon>Glomus</taxon>
    </lineage>
</organism>
<proteinExistence type="predicted"/>
<protein>
    <submittedName>
        <fullName evidence="2">Uncharacterized protein</fullName>
    </submittedName>
</protein>
<dbReference type="AlphaFoldDB" id="A0A397SXX2"/>
<name>A0A397SXX2_9GLOM</name>
<accession>A0A397SXX2</accession>
<keyword evidence="3" id="KW-1185">Reference proteome</keyword>
<dbReference type="EMBL" id="QKYT01000179">
    <property type="protein sequence ID" value="RIA90502.1"/>
    <property type="molecule type" value="Genomic_DNA"/>
</dbReference>
<sequence length="103" mass="12136">MAKLHAYYITNAYDDDEDEVDNEDEDEDGTNNNSGINEYLNLASEELRQLLEVQVVEVRIERQPVDHGEKEFDEMKTALETDFRYIAIENDFEELNANFREQL</sequence>
<reference evidence="2 3" key="1">
    <citation type="submission" date="2018-06" db="EMBL/GenBank/DDBJ databases">
        <title>Comparative genomics reveals the genomic features of Rhizophagus irregularis, R. cerebriforme, R. diaphanum and Gigaspora rosea, and their symbiotic lifestyle signature.</title>
        <authorList>
            <person name="Morin E."/>
            <person name="San Clemente H."/>
            <person name="Chen E.C.H."/>
            <person name="De La Providencia I."/>
            <person name="Hainaut M."/>
            <person name="Kuo A."/>
            <person name="Kohler A."/>
            <person name="Murat C."/>
            <person name="Tang N."/>
            <person name="Roy S."/>
            <person name="Loubradou J."/>
            <person name="Henrissat B."/>
            <person name="Grigoriev I.V."/>
            <person name="Corradi N."/>
            <person name="Roux C."/>
            <person name="Martin F.M."/>
        </authorList>
    </citation>
    <scope>NUCLEOTIDE SEQUENCE [LARGE SCALE GENOMIC DNA]</scope>
    <source>
        <strain evidence="2 3">DAOM 227022</strain>
    </source>
</reference>
<gene>
    <name evidence="2" type="ORF">C1645_823283</name>
</gene>
<dbReference type="Proteomes" id="UP000265703">
    <property type="component" value="Unassembled WGS sequence"/>
</dbReference>
<evidence type="ECO:0000313" key="2">
    <source>
        <dbReference type="EMBL" id="RIA90502.1"/>
    </source>
</evidence>
<feature type="region of interest" description="Disordered" evidence="1">
    <location>
        <begin position="1"/>
        <end position="36"/>
    </location>
</feature>
<feature type="compositionally biased region" description="Acidic residues" evidence="1">
    <location>
        <begin position="13"/>
        <end position="29"/>
    </location>
</feature>
<evidence type="ECO:0000256" key="1">
    <source>
        <dbReference type="SAM" id="MobiDB-lite"/>
    </source>
</evidence>